<evidence type="ECO:0000256" key="4">
    <source>
        <dbReference type="ARBA" id="ARBA00022679"/>
    </source>
</evidence>
<keyword evidence="4 12" id="KW-0808">Transferase</keyword>
<protein>
    <recommendedName>
        <fullName evidence="9">4,4'-diaponeurosporenoate glycosyltransferase</fullName>
    </recommendedName>
</protein>
<comment type="caution">
    <text evidence="12">The sequence shown here is derived from an EMBL/GenBank/DDBJ whole genome shotgun (WGS) entry which is preliminary data.</text>
</comment>
<comment type="function">
    <text evidence="6">Catalyzes the glycosylation of 4,4'-diaponeurosporenoate, i.e. the esterification of glucose at the C1'' position with the carboxyl group of 4,4'-diaponeurosporenic acid, to form glycosyl-4,4'-diaponeurosporenoate. This is a step in the biosynthesis of staphyloxanthin, an orange pigment present in most staphylococci strains.</text>
</comment>
<gene>
    <name evidence="12" type="ORF">RIF25_01135</name>
</gene>
<dbReference type="GO" id="GO:0016757">
    <property type="term" value="F:glycosyltransferase activity"/>
    <property type="evidence" value="ECO:0007669"/>
    <property type="project" value="UniProtKB-KW"/>
</dbReference>
<dbReference type="SUPFAM" id="SSF53448">
    <property type="entry name" value="Nucleotide-diphospho-sugar transferases"/>
    <property type="match status" value="1"/>
</dbReference>
<dbReference type="Pfam" id="PF00535">
    <property type="entry name" value="Glycos_transf_2"/>
    <property type="match status" value="1"/>
</dbReference>
<evidence type="ECO:0000256" key="6">
    <source>
        <dbReference type="ARBA" id="ARBA00037281"/>
    </source>
</evidence>
<evidence type="ECO:0000259" key="11">
    <source>
        <dbReference type="Pfam" id="PF00535"/>
    </source>
</evidence>
<dbReference type="GO" id="GO:0005886">
    <property type="term" value="C:plasma membrane"/>
    <property type="evidence" value="ECO:0007669"/>
    <property type="project" value="UniProtKB-SubCell"/>
</dbReference>
<reference evidence="13" key="1">
    <citation type="submission" date="2023-07" db="EMBL/GenBank/DDBJ databases">
        <authorList>
            <person name="Luz R."/>
            <person name="Cordeiro R."/>
            <person name="Fonseca A."/>
            <person name="Goncalves V."/>
        </authorList>
    </citation>
    <scope>NUCLEOTIDE SEQUENCE [LARGE SCALE GENOMIC DNA]</scope>
    <source>
        <strain evidence="13">BACA0444</strain>
    </source>
</reference>
<dbReference type="EMBL" id="JAVMIP010000001">
    <property type="protein sequence ID" value="MDS3859400.1"/>
    <property type="molecule type" value="Genomic_DNA"/>
</dbReference>
<keyword evidence="10" id="KW-0812">Transmembrane</keyword>
<comment type="subcellular location">
    <subcellularLocation>
        <location evidence="1">Cell membrane</location>
    </subcellularLocation>
</comment>
<evidence type="ECO:0000256" key="2">
    <source>
        <dbReference type="ARBA" id="ARBA00022475"/>
    </source>
</evidence>
<evidence type="ECO:0000313" key="12">
    <source>
        <dbReference type="EMBL" id="MDS3859400.1"/>
    </source>
</evidence>
<dbReference type="Gene3D" id="3.90.550.10">
    <property type="entry name" value="Spore Coat Polysaccharide Biosynthesis Protein SpsA, Chain A"/>
    <property type="match status" value="1"/>
</dbReference>
<comment type="pathway">
    <text evidence="7">Carotenoid biosynthesis; staphyloxanthin biosynthesis; staphyloxanthin from farnesyl diphosphate: step 4/5.</text>
</comment>
<evidence type="ECO:0000256" key="7">
    <source>
        <dbReference type="ARBA" id="ARBA00037904"/>
    </source>
</evidence>
<dbReference type="PANTHER" id="PTHR43646:SF2">
    <property type="entry name" value="GLYCOSYLTRANSFERASE 2-LIKE DOMAIN-CONTAINING PROTEIN"/>
    <property type="match status" value="1"/>
</dbReference>
<name>A0AAE4FNW1_9CYAN</name>
<dbReference type="InterPro" id="IPR001173">
    <property type="entry name" value="Glyco_trans_2-like"/>
</dbReference>
<evidence type="ECO:0000256" key="8">
    <source>
        <dbReference type="ARBA" id="ARBA00038120"/>
    </source>
</evidence>
<dbReference type="InterPro" id="IPR029044">
    <property type="entry name" value="Nucleotide-diphossugar_trans"/>
</dbReference>
<keyword evidence="13" id="KW-1185">Reference proteome</keyword>
<feature type="transmembrane region" description="Helical" evidence="10">
    <location>
        <begin position="6"/>
        <end position="33"/>
    </location>
</feature>
<keyword evidence="2" id="KW-1003">Cell membrane</keyword>
<keyword evidence="5 10" id="KW-0472">Membrane</keyword>
<dbReference type="AlphaFoldDB" id="A0AAE4FNW1"/>
<keyword evidence="10" id="KW-1133">Transmembrane helix</keyword>
<evidence type="ECO:0000256" key="5">
    <source>
        <dbReference type="ARBA" id="ARBA00023136"/>
    </source>
</evidence>
<evidence type="ECO:0000256" key="3">
    <source>
        <dbReference type="ARBA" id="ARBA00022676"/>
    </source>
</evidence>
<dbReference type="Proteomes" id="UP001268256">
    <property type="component" value="Unassembled WGS sequence"/>
</dbReference>
<keyword evidence="3 12" id="KW-0328">Glycosyltransferase</keyword>
<evidence type="ECO:0000256" key="10">
    <source>
        <dbReference type="SAM" id="Phobius"/>
    </source>
</evidence>
<dbReference type="PANTHER" id="PTHR43646">
    <property type="entry name" value="GLYCOSYLTRANSFERASE"/>
    <property type="match status" value="1"/>
</dbReference>
<proteinExistence type="inferred from homology"/>
<organism evidence="12 13">
    <name type="scientific">Pseudocalidococcus azoricus BACA0444</name>
    <dbReference type="NCBI Taxonomy" id="2918990"/>
    <lineage>
        <taxon>Bacteria</taxon>
        <taxon>Bacillati</taxon>
        <taxon>Cyanobacteriota</taxon>
        <taxon>Cyanophyceae</taxon>
        <taxon>Acaryochloridales</taxon>
        <taxon>Thermosynechococcaceae</taxon>
        <taxon>Pseudocalidococcus</taxon>
        <taxon>Pseudocalidococcus azoricus</taxon>
    </lineage>
</organism>
<dbReference type="CDD" id="cd00761">
    <property type="entry name" value="Glyco_tranf_GTA_type"/>
    <property type="match status" value="1"/>
</dbReference>
<dbReference type="RefSeq" id="WP_322876730.1">
    <property type="nucleotide sequence ID" value="NZ_JAVMIP010000001.1"/>
</dbReference>
<evidence type="ECO:0000256" key="1">
    <source>
        <dbReference type="ARBA" id="ARBA00004236"/>
    </source>
</evidence>
<evidence type="ECO:0000313" key="13">
    <source>
        <dbReference type="Proteomes" id="UP001268256"/>
    </source>
</evidence>
<sequence>MPNPNFLYLLAPGLAVILLLQVPAFLILLARLLPGIRRPAPLKPALSQPEDLAQVTIVVPTLNEVLRLGPCLAGLSRQGYEVREILVVDSHSQDGTDALVKAAQAKDPRIRLKHDPPLPADWVGRPWALHNGYLFSSPDSEWILGIDADIRPQTGLVASLVQTARAENLDVIGLSPRFILKYPGEWWLQPALLMTLIYRFGAAAKVETQPERALTNGQCLLIRRSLLTQLNGYTCAQQSFCDDVSLVRACVAVGAKVAFRDGKNLIQVRMYEGLGETWQEWGRSLDLKDATPRGQLWGDLWFLTAVQGLPLIMSLMGLGLKMGGVEWLTLDILLALNLGLLAMRWGMVAAVSGSYLPGPGQGLLWLSPLADTLAVWRIIQSSMQQPKSWRGRSYQSF</sequence>
<accession>A0AAE4FNW1</accession>
<evidence type="ECO:0000256" key="9">
    <source>
        <dbReference type="ARBA" id="ARBA00040345"/>
    </source>
</evidence>
<comment type="similarity">
    <text evidence="8">Belongs to the glycosyltransferase 2 family. CrtQ subfamily.</text>
</comment>
<feature type="domain" description="Glycosyltransferase 2-like" evidence="11">
    <location>
        <begin position="56"/>
        <end position="227"/>
    </location>
</feature>